<dbReference type="Gene3D" id="3.80.10.10">
    <property type="entry name" value="Ribonuclease Inhibitor"/>
    <property type="match status" value="3"/>
</dbReference>
<dbReference type="GO" id="GO:0005524">
    <property type="term" value="F:ATP binding"/>
    <property type="evidence" value="ECO:0007669"/>
    <property type="project" value="UniProtKB-KW"/>
</dbReference>
<proteinExistence type="predicted"/>
<dbReference type="InterPro" id="IPR001611">
    <property type="entry name" value="Leu-rich_rpt"/>
</dbReference>
<organism evidence="21 22">
    <name type="scientific">Coffea arabica</name>
    <name type="common">Arabian coffee</name>
    <dbReference type="NCBI Taxonomy" id="13443"/>
    <lineage>
        <taxon>Eukaryota</taxon>
        <taxon>Viridiplantae</taxon>
        <taxon>Streptophyta</taxon>
        <taxon>Embryophyta</taxon>
        <taxon>Tracheophyta</taxon>
        <taxon>Spermatophyta</taxon>
        <taxon>Magnoliopsida</taxon>
        <taxon>eudicotyledons</taxon>
        <taxon>Gunneridae</taxon>
        <taxon>Pentapetalae</taxon>
        <taxon>asterids</taxon>
        <taxon>lamiids</taxon>
        <taxon>Gentianales</taxon>
        <taxon>Rubiaceae</taxon>
        <taxon>Ixoroideae</taxon>
        <taxon>Gardenieae complex</taxon>
        <taxon>Bertiereae - Coffeeae clade</taxon>
        <taxon>Coffeeae</taxon>
        <taxon>Coffea</taxon>
    </lineage>
</organism>
<dbReference type="GO" id="GO:0004674">
    <property type="term" value="F:protein serine/threonine kinase activity"/>
    <property type="evidence" value="ECO:0007669"/>
    <property type="project" value="UniProtKB-KW"/>
</dbReference>
<evidence type="ECO:0000256" key="14">
    <source>
        <dbReference type="ARBA" id="ARBA00023180"/>
    </source>
</evidence>
<reference evidence="21" key="1">
    <citation type="journal article" date="2025" name="Foods">
        <title>Unveiling the Microbial Signatures of Arabica Coffee Cherries: Insights into Ripeness Specific Diversity, Functional Traits, and Implications for Quality and Safety.</title>
        <authorList>
            <consortium name="RefSeq"/>
            <person name="Tenea G.N."/>
            <person name="Cifuentes V."/>
            <person name="Reyes P."/>
            <person name="Cevallos-Vallejos M."/>
        </authorList>
    </citation>
    <scope>NUCLEOTIDE SEQUENCE [LARGE SCALE GENOMIC DNA]</scope>
</reference>
<dbReference type="GO" id="GO:0016020">
    <property type="term" value="C:membrane"/>
    <property type="evidence" value="ECO:0007669"/>
    <property type="project" value="UniProtKB-SubCell"/>
</dbReference>
<dbReference type="Gene3D" id="2.60.120.430">
    <property type="entry name" value="Galactose-binding lectin"/>
    <property type="match status" value="1"/>
</dbReference>
<feature type="chain" id="PRO_5045036117" description="non-specific serine/threonine protein kinase" evidence="19">
    <location>
        <begin position="36"/>
        <end position="1125"/>
    </location>
</feature>
<dbReference type="InterPro" id="IPR003591">
    <property type="entry name" value="Leu-rich_rpt_typical-subtyp"/>
</dbReference>
<evidence type="ECO:0000256" key="12">
    <source>
        <dbReference type="ARBA" id="ARBA00023136"/>
    </source>
</evidence>
<dbReference type="InterPro" id="IPR000719">
    <property type="entry name" value="Prot_kinase_dom"/>
</dbReference>
<evidence type="ECO:0000256" key="9">
    <source>
        <dbReference type="ARBA" id="ARBA00022741"/>
    </source>
</evidence>
<keyword evidence="14" id="KW-0325">Glycoprotein</keyword>
<feature type="compositionally biased region" description="Low complexity" evidence="17">
    <location>
        <begin position="1096"/>
        <end position="1110"/>
    </location>
</feature>
<evidence type="ECO:0000256" key="6">
    <source>
        <dbReference type="ARBA" id="ARBA00022692"/>
    </source>
</evidence>
<dbReference type="SUPFAM" id="SSF56112">
    <property type="entry name" value="Protein kinase-like (PK-like)"/>
    <property type="match status" value="1"/>
</dbReference>
<dbReference type="PANTHER" id="PTHR48006:SF44">
    <property type="entry name" value="PROTEIN KINASE DOMAIN-CONTAINING PROTEIN"/>
    <property type="match status" value="1"/>
</dbReference>
<comment type="catalytic activity">
    <reaction evidence="16">
        <text>L-seryl-[protein] + ATP = O-phospho-L-seryl-[protein] + ADP + H(+)</text>
        <dbReference type="Rhea" id="RHEA:17989"/>
        <dbReference type="Rhea" id="RHEA-COMP:9863"/>
        <dbReference type="Rhea" id="RHEA-COMP:11604"/>
        <dbReference type="ChEBI" id="CHEBI:15378"/>
        <dbReference type="ChEBI" id="CHEBI:29999"/>
        <dbReference type="ChEBI" id="CHEBI:30616"/>
        <dbReference type="ChEBI" id="CHEBI:83421"/>
        <dbReference type="ChEBI" id="CHEBI:456216"/>
        <dbReference type="EC" id="2.7.11.1"/>
    </reaction>
</comment>
<evidence type="ECO:0000256" key="5">
    <source>
        <dbReference type="ARBA" id="ARBA00022679"/>
    </source>
</evidence>
<keyword evidence="7 19" id="KW-0732">Signal</keyword>
<keyword evidence="8" id="KW-0677">Repeat</keyword>
<keyword evidence="21" id="KW-1185">Reference proteome</keyword>
<feature type="transmembrane region" description="Helical" evidence="18">
    <location>
        <begin position="730"/>
        <end position="753"/>
    </location>
</feature>
<protein>
    <recommendedName>
        <fullName evidence="2">non-specific serine/threonine protein kinase</fullName>
        <ecNumber evidence="2">2.7.11.1</ecNumber>
    </recommendedName>
</protein>
<evidence type="ECO:0000256" key="10">
    <source>
        <dbReference type="ARBA" id="ARBA00022840"/>
    </source>
</evidence>
<dbReference type="PROSITE" id="PS50011">
    <property type="entry name" value="PROTEIN_KINASE_DOM"/>
    <property type="match status" value="1"/>
</dbReference>
<dbReference type="InterPro" id="IPR021720">
    <property type="entry name" value="Malectin_dom"/>
</dbReference>
<feature type="signal peptide" evidence="19">
    <location>
        <begin position="1"/>
        <end position="35"/>
    </location>
</feature>
<name>A0A6P6VUQ4_COFAR</name>
<keyword evidence="13" id="KW-0675">Receptor</keyword>
<evidence type="ECO:0000313" key="22">
    <source>
        <dbReference type="RefSeq" id="XP_027105627.2"/>
    </source>
</evidence>
<evidence type="ECO:0000256" key="7">
    <source>
        <dbReference type="ARBA" id="ARBA00022729"/>
    </source>
</evidence>
<keyword evidence="6 18" id="KW-0812">Transmembrane</keyword>
<dbReference type="SUPFAM" id="SSF52058">
    <property type="entry name" value="L domain-like"/>
    <property type="match status" value="2"/>
</dbReference>
<dbReference type="EC" id="2.7.11.1" evidence="2"/>
<dbReference type="PANTHER" id="PTHR48006">
    <property type="entry name" value="LEUCINE-RICH REPEAT-CONTAINING PROTEIN DDB_G0281931-RELATED"/>
    <property type="match status" value="1"/>
</dbReference>
<evidence type="ECO:0000256" key="17">
    <source>
        <dbReference type="SAM" id="MobiDB-lite"/>
    </source>
</evidence>
<sequence>MNTLQPSHINAHWRSTRRNMFKVLASLLLFLVLYCRTTVEELDSNCPQRSCNGTTAAGPPPTPPSWLPRLPQQEVDAVNTLLHLVTTSPSGQTGQKTYPPNKNISGTHCYSRTFMECKCKSSTNTCWVTKIDLHDYQLSGPIPKEIGNLAYLKSLDLSGQDLTGSIPPEIGNLSHLESLDLSSNSLNGSIPNTLVKLSQLSVLNLCDNKLGGALPKFLPELKSLRSLYLCNNLFNESIPPEIGGCPKLEYLSLSNNSLSGKLPDELGHVSTLRGLYLADNQFWGRLPESLGSLAHLEEMSVMNNLFDDQLPQSFRYLKKLEYFNILGNAFNKSIPGYIFEWPELEKLILMGNNFEGHLPNKILGLPKMAYLAINNLPGGKTDVSFPDIHNMVSLYFLTLRNCSLTGPIPDYIWRFTNLFYLDLSFNNLTGKIPPDLNQSQPQFVFLRSNKLNGTVPGWLTSLSNSGSYVDVSENSFTNVNLTNGNISSNLNLFECRSQYSDTRSKWQQAGYHCDNDTQIYDHLYINCGGNATSVDGHDFEADTQSDGGSTFFLSTNKTWAYSSMGTFLDADEDEFILDKTCNISNTDVSLYSNARIAPISLKYYGFCLKNGSYTVQLHFAEIGWDTNGSSTIGKRVFDVDVQGGQYYLRDFDIQKEAGDVNKVITKEYNVSVTNSRLEIHLYWTGKGSTYNPTKYYGPSISAISVYPVPRPEPVPVPPPPPGKNKFPRSAIAGIVGSALVFGILILALSWALVRIRHRKLKGLELHPGVVFDYKKLKAATNGFAPDNKIDGVGNVYKGELDGIQIAVKQLSAKSEEGAHEFVTAIGTISALKHPNLATLMGSCTEQNQLLLVYKYMEKVSLQHALFGPAEAKLELNWETRAKICLGVAKGLACLHESKLQVIHCNIKPTNILLDKDFTVKISDFGYSQFHDSRHVDAQPNKGKTALGSHDSQHVDAPLVKDKTALGSLPKPKITGHMAPEQIQGIPLTPKADVYSFGIITLEVVSGQEFCTLRSKDSNDYLLNKAYKHQEEGNLIALVDPDLKSNYKPDEALRMLCLAMKCVNQSFDLRPTMSSVVKILEGNEKFDISSASKPRSTHSGSTSHGETSNTTISPSTGNEIDDSQRH</sequence>
<evidence type="ECO:0000259" key="20">
    <source>
        <dbReference type="PROSITE" id="PS50011"/>
    </source>
</evidence>
<evidence type="ECO:0000256" key="19">
    <source>
        <dbReference type="SAM" id="SignalP"/>
    </source>
</evidence>
<dbReference type="Gene3D" id="1.10.510.10">
    <property type="entry name" value="Transferase(Phosphotransferase) domain 1"/>
    <property type="match status" value="1"/>
</dbReference>
<dbReference type="GO" id="GO:0006952">
    <property type="term" value="P:defense response"/>
    <property type="evidence" value="ECO:0007669"/>
    <property type="project" value="UniProtKB-ARBA"/>
</dbReference>
<keyword evidence="3" id="KW-0597">Phosphoprotein</keyword>
<evidence type="ECO:0000256" key="8">
    <source>
        <dbReference type="ARBA" id="ARBA00022737"/>
    </source>
</evidence>
<feature type="region of interest" description="Disordered" evidence="17">
    <location>
        <begin position="1087"/>
        <end position="1125"/>
    </location>
</feature>
<evidence type="ECO:0000256" key="4">
    <source>
        <dbReference type="ARBA" id="ARBA00022614"/>
    </source>
</evidence>
<dbReference type="GeneID" id="113726229"/>
<evidence type="ECO:0000313" key="21">
    <source>
        <dbReference type="Proteomes" id="UP001652660"/>
    </source>
</evidence>
<gene>
    <name evidence="22" type="primary">LOC113726229</name>
</gene>
<dbReference type="AlphaFoldDB" id="A0A6P6VUQ4"/>
<dbReference type="Pfam" id="PF00560">
    <property type="entry name" value="LRR_1"/>
    <property type="match status" value="2"/>
</dbReference>
<evidence type="ECO:0000256" key="18">
    <source>
        <dbReference type="SAM" id="Phobius"/>
    </source>
</evidence>
<dbReference type="RefSeq" id="XP_027105627.2">
    <property type="nucleotide sequence ID" value="XM_027249826.2"/>
</dbReference>
<dbReference type="Gene3D" id="3.30.200.20">
    <property type="entry name" value="Phosphorylase Kinase, domain 1"/>
    <property type="match status" value="1"/>
</dbReference>
<dbReference type="InterPro" id="IPR011009">
    <property type="entry name" value="Kinase-like_dom_sf"/>
</dbReference>
<keyword evidence="10" id="KW-0067">ATP-binding</keyword>
<keyword evidence="4" id="KW-0433">Leucine-rich repeat</keyword>
<evidence type="ECO:0000256" key="2">
    <source>
        <dbReference type="ARBA" id="ARBA00012513"/>
    </source>
</evidence>
<dbReference type="Pfam" id="PF23598">
    <property type="entry name" value="LRR_14"/>
    <property type="match status" value="1"/>
</dbReference>
<evidence type="ECO:0000256" key="16">
    <source>
        <dbReference type="ARBA" id="ARBA00048679"/>
    </source>
</evidence>
<evidence type="ECO:0000256" key="1">
    <source>
        <dbReference type="ARBA" id="ARBA00004479"/>
    </source>
</evidence>
<keyword evidence="11 18" id="KW-1133">Transmembrane helix</keyword>
<accession>A0A6P6VUQ4</accession>
<reference evidence="22" key="2">
    <citation type="submission" date="2025-08" db="UniProtKB">
        <authorList>
            <consortium name="RefSeq"/>
        </authorList>
    </citation>
    <scope>IDENTIFICATION</scope>
    <source>
        <tissue evidence="22">Leaves</tissue>
    </source>
</reference>
<feature type="domain" description="Protein kinase" evidence="20">
    <location>
        <begin position="781"/>
        <end position="1085"/>
    </location>
</feature>
<dbReference type="Proteomes" id="UP001652660">
    <property type="component" value="Chromosome 2c"/>
</dbReference>
<keyword evidence="12 18" id="KW-0472">Membrane</keyword>
<evidence type="ECO:0000256" key="11">
    <source>
        <dbReference type="ARBA" id="ARBA00022989"/>
    </source>
</evidence>
<dbReference type="SMART" id="SM00369">
    <property type="entry name" value="LRR_TYP"/>
    <property type="match status" value="4"/>
</dbReference>
<comment type="catalytic activity">
    <reaction evidence="15">
        <text>L-threonyl-[protein] + ATP = O-phospho-L-threonyl-[protein] + ADP + H(+)</text>
        <dbReference type="Rhea" id="RHEA:46608"/>
        <dbReference type="Rhea" id="RHEA-COMP:11060"/>
        <dbReference type="Rhea" id="RHEA-COMP:11605"/>
        <dbReference type="ChEBI" id="CHEBI:15378"/>
        <dbReference type="ChEBI" id="CHEBI:30013"/>
        <dbReference type="ChEBI" id="CHEBI:30616"/>
        <dbReference type="ChEBI" id="CHEBI:61977"/>
        <dbReference type="ChEBI" id="CHEBI:456216"/>
        <dbReference type="EC" id="2.7.11.1"/>
    </reaction>
</comment>
<evidence type="ECO:0000256" key="13">
    <source>
        <dbReference type="ARBA" id="ARBA00023170"/>
    </source>
</evidence>
<comment type="subcellular location">
    <subcellularLocation>
        <location evidence="1">Membrane</location>
        <topology evidence="1">Single-pass type I membrane protein</topology>
    </subcellularLocation>
</comment>
<keyword evidence="5" id="KW-0808">Transferase</keyword>
<dbReference type="Pfam" id="PF11721">
    <property type="entry name" value="Malectin"/>
    <property type="match status" value="1"/>
</dbReference>
<feature type="region of interest" description="Disordered" evidence="17">
    <location>
        <begin position="44"/>
        <end position="64"/>
    </location>
</feature>
<dbReference type="PROSITE" id="PS51450">
    <property type="entry name" value="LRR"/>
    <property type="match status" value="1"/>
</dbReference>
<evidence type="ECO:0000256" key="15">
    <source>
        <dbReference type="ARBA" id="ARBA00047899"/>
    </source>
</evidence>
<dbReference type="Pfam" id="PF00069">
    <property type="entry name" value="Pkinase"/>
    <property type="match status" value="1"/>
</dbReference>
<dbReference type="InterPro" id="IPR051824">
    <property type="entry name" value="LRR_Rcpt-Like_S/T_Kinase"/>
</dbReference>
<keyword evidence="9" id="KW-0547">Nucleotide-binding</keyword>
<dbReference type="InterPro" id="IPR055414">
    <property type="entry name" value="LRR_R13L4/SHOC2-like"/>
</dbReference>
<dbReference type="InterPro" id="IPR032675">
    <property type="entry name" value="LRR_dom_sf"/>
</dbReference>
<dbReference type="GO" id="GO:0051707">
    <property type="term" value="P:response to other organism"/>
    <property type="evidence" value="ECO:0007669"/>
    <property type="project" value="UniProtKB-ARBA"/>
</dbReference>
<dbReference type="OrthoDB" id="1668230at2759"/>
<evidence type="ECO:0000256" key="3">
    <source>
        <dbReference type="ARBA" id="ARBA00022553"/>
    </source>
</evidence>